<name>J2EI34_PSEFQ</name>
<dbReference type="InterPro" id="IPR024467">
    <property type="entry name" value="Xre/MbcA/ParS-like_toxin-bd"/>
</dbReference>
<dbReference type="GO" id="GO:0004540">
    <property type="term" value="F:RNA nuclease activity"/>
    <property type="evidence" value="ECO:0007669"/>
    <property type="project" value="InterPro"/>
</dbReference>
<comment type="caution">
    <text evidence="3">The sequence shown here is derived from an EMBL/GenBank/DDBJ whole genome shotgun (WGS) entry which is preliminary data.</text>
</comment>
<proteinExistence type="predicted"/>
<dbReference type="EMBL" id="AGBM01000001">
    <property type="protein sequence ID" value="EJL03075.1"/>
    <property type="molecule type" value="Genomic_DNA"/>
</dbReference>
<dbReference type="PATRIC" id="fig|1038922.3.peg.146"/>
<organism evidence="3">
    <name type="scientific">Pseudomonas fluorescens (strain Q2-87)</name>
    <dbReference type="NCBI Taxonomy" id="1038922"/>
    <lineage>
        <taxon>Bacteria</taxon>
        <taxon>Pseudomonadati</taxon>
        <taxon>Pseudomonadota</taxon>
        <taxon>Gammaproteobacteria</taxon>
        <taxon>Pseudomonadales</taxon>
        <taxon>Pseudomonadaceae</taxon>
        <taxon>Pseudomonas</taxon>
    </lineage>
</organism>
<evidence type="ECO:0000259" key="2">
    <source>
        <dbReference type="Pfam" id="PF09722"/>
    </source>
</evidence>
<protein>
    <submittedName>
        <fullName evidence="3">6-hydroxy-3-succinoylpyridine hydroxylase NicB</fullName>
    </submittedName>
</protein>
<dbReference type="RefSeq" id="WP_003186756.1">
    <property type="nucleotide sequence ID" value="NZ_CM001558.1"/>
</dbReference>
<feature type="domain" description="NYN" evidence="1">
    <location>
        <begin position="129"/>
        <end position="199"/>
    </location>
</feature>
<dbReference type="eggNOG" id="COG5642">
    <property type="taxonomic scope" value="Bacteria"/>
</dbReference>
<accession>J2EI34</accession>
<dbReference type="InterPro" id="IPR021139">
    <property type="entry name" value="NYN"/>
</dbReference>
<dbReference type="Gene3D" id="3.40.50.1010">
    <property type="entry name" value="5'-nuclease"/>
    <property type="match status" value="1"/>
</dbReference>
<evidence type="ECO:0000259" key="1">
    <source>
        <dbReference type="Pfam" id="PF01936"/>
    </source>
</evidence>
<dbReference type="Pfam" id="PF09722">
    <property type="entry name" value="Xre_MbcA_ParS_C"/>
    <property type="match status" value="1"/>
</dbReference>
<dbReference type="Pfam" id="PF01936">
    <property type="entry name" value="NYN"/>
    <property type="match status" value="1"/>
</dbReference>
<gene>
    <name evidence="3" type="primary">nicB</name>
    <name evidence="3" type="ORF">PflQ2_5375</name>
</gene>
<sequence>MQRVPDFEPLRTRIYIDGYNFYYGCLKGTSYKWLDLLSLFEKHLLPSVLVKDTNNLVRQSALLACPSIKFFTAKIIETVARAPDSVSSQARYHTALRKLYGNRIDLVEGYYAVNKMKVKVVDASHPNRAPRECEEIQAWKVEEKQSDVNLSLQAYHDAMTGEIDHAVFVTNDTDIAPALQMIRSYTPVRVGVVIPTTNHERIPNTELAESAHWVRTHITRAELAACQLPRVIPGRKATVKPESWYPRPDLLHQVLKLAIPIRGDRGKAFKWMEQPNSHLDGQRPIELVETEEGTQQVLSYIQDWIAHQTKLQDSV</sequence>
<dbReference type="Proteomes" id="UP000007289">
    <property type="component" value="Chromosome"/>
</dbReference>
<dbReference type="HOGENOM" id="CLU_076076_0_0_6"/>
<dbReference type="CDD" id="cd18722">
    <property type="entry name" value="PIN_NicB-like"/>
    <property type="match status" value="1"/>
</dbReference>
<evidence type="ECO:0000313" key="3">
    <source>
        <dbReference type="EMBL" id="EJL03075.1"/>
    </source>
</evidence>
<feature type="domain" description="Antitoxin Xre/MbcA/ParS-like toxin-binding" evidence="2">
    <location>
        <begin position="263"/>
        <end position="301"/>
    </location>
</feature>
<reference evidence="3" key="1">
    <citation type="journal article" date="2012" name="PLoS Genet.">
        <title>Comparative Genomics of Plant-Associated Pseudomonas spp.: Insights into Diversity and Inheritance of Traits Involved in Multitrophic Interactions.</title>
        <authorList>
            <person name="Loper J.E."/>
            <person name="Hassan K.A."/>
            <person name="Mavrodi D.V."/>
            <person name="Davis E.W.II."/>
            <person name="Lim C.K."/>
            <person name="Shaffer B.T."/>
            <person name="Elbourne L.D."/>
            <person name="Stockwell V.O."/>
            <person name="Hartney S.L."/>
            <person name="Breakwell K."/>
            <person name="Henkels M.D."/>
            <person name="Tetu S.G."/>
            <person name="Rangel L.I."/>
            <person name="Kidarsa T.A."/>
            <person name="Wilson N.L."/>
            <person name="van de Mortel J.E."/>
            <person name="Song C."/>
            <person name="Blumhagen R."/>
            <person name="Radune D."/>
            <person name="Hostetler J.B."/>
            <person name="Brinkac L.M."/>
            <person name="Durkin A.S."/>
            <person name="Kluepfel D.A."/>
            <person name="Wechter W.P."/>
            <person name="Anderson A.J."/>
            <person name="Kim Y.C."/>
            <person name="Pierson L.S.III."/>
            <person name="Pierson E.A."/>
            <person name="Lindow S.E."/>
            <person name="Kobayashi D.Y."/>
            <person name="Raaijmakers J.M."/>
            <person name="Weller D.M."/>
            <person name="Thomashow L.S."/>
            <person name="Allen A.E."/>
            <person name="Paulsen I.T."/>
        </authorList>
    </citation>
    <scope>NUCLEOTIDE SEQUENCE [LARGE SCALE GENOMIC DNA]</scope>
    <source>
        <strain evidence="3">Q2-87</strain>
    </source>
</reference>
<dbReference type="AlphaFoldDB" id="J2EI34"/>